<dbReference type="RefSeq" id="WP_093618070.1">
    <property type="nucleotide sequence ID" value="NZ_BOMT01000052.1"/>
</dbReference>
<evidence type="ECO:0000313" key="3">
    <source>
        <dbReference type="EMBL" id="SFF37386.1"/>
    </source>
</evidence>
<dbReference type="EMBL" id="FONV01000009">
    <property type="protein sequence ID" value="SFF37386.1"/>
    <property type="molecule type" value="Genomic_DNA"/>
</dbReference>
<evidence type="ECO:0000256" key="2">
    <source>
        <dbReference type="ARBA" id="ARBA00023002"/>
    </source>
</evidence>
<dbReference type="SUPFAM" id="SSF51735">
    <property type="entry name" value="NAD(P)-binding Rossmann-fold domains"/>
    <property type="match status" value="1"/>
</dbReference>
<dbReference type="Gene3D" id="3.40.50.720">
    <property type="entry name" value="NAD(P)-binding Rossmann-like Domain"/>
    <property type="match status" value="1"/>
</dbReference>
<proteinExistence type="inferred from homology"/>
<dbReference type="Pfam" id="PF13561">
    <property type="entry name" value="adh_short_C2"/>
    <property type="match status" value="1"/>
</dbReference>
<keyword evidence="4" id="KW-1185">Reference proteome</keyword>
<dbReference type="InterPro" id="IPR002347">
    <property type="entry name" value="SDR_fam"/>
</dbReference>
<dbReference type="OrthoDB" id="9806974at2"/>
<dbReference type="Proteomes" id="UP000199645">
    <property type="component" value="Unassembled WGS sequence"/>
</dbReference>
<keyword evidence="2" id="KW-0560">Oxidoreductase</keyword>
<comment type="similarity">
    <text evidence="1">Belongs to the short-chain dehydrogenases/reductases (SDR) family.</text>
</comment>
<evidence type="ECO:0000313" key="4">
    <source>
        <dbReference type="Proteomes" id="UP000199645"/>
    </source>
</evidence>
<dbReference type="InterPro" id="IPR051122">
    <property type="entry name" value="SDR_DHRS6-like"/>
</dbReference>
<evidence type="ECO:0000256" key="1">
    <source>
        <dbReference type="ARBA" id="ARBA00006484"/>
    </source>
</evidence>
<dbReference type="STRING" id="35752.SAMN05421541_109319"/>
<sequence>MGTSVVIGGTAGLGRFIAARHAGRGDTVIIAGRDAEKARTAARELGANVTGIAVDLARPQTIADSLKTVESVDRLVITAAFQKPSTLKDFDVEEAVVAVTTKLVGYTETIRVLRDRFTPYASVVIFGGLAKERPYPGSTMITTFNSAITGLIKTLAVELAPHRVNALHPALVADSPRWAGTDLGHMAARTPIGRLITMDEVADATDFLLDNGAMNAHDLYVDGGVLAQ</sequence>
<accession>A0A1I2I948</accession>
<reference evidence="3 4" key="1">
    <citation type="submission" date="2016-10" db="EMBL/GenBank/DDBJ databases">
        <authorList>
            <person name="de Groot N.N."/>
        </authorList>
    </citation>
    <scope>NUCLEOTIDE SEQUENCE [LARGE SCALE GENOMIC DNA]</scope>
    <source>
        <strain evidence="3 4">DSM 43019</strain>
    </source>
</reference>
<dbReference type="InterPro" id="IPR036291">
    <property type="entry name" value="NAD(P)-bd_dom_sf"/>
</dbReference>
<gene>
    <name evidence="3" type="ORF">SAMN05421541_109319</name>
</gene>
<dbReference type="PANTHER" id="PTHR43477">
    <property type="entry name" value="DIHYDROANTICAPSIN 7-DEHYDROGENASE"/>
    <property type="match status" value="1"/>
</dbReference>
<dbReference type="CDD" id="cd05233">
    <property type="entry name" value="SDR_c"/>
    <property type="match status" value="1"/>
</dbReference>
<dbReference type="PANTHER" id="PTHR43477:SF1">
    <property type="entry name" value="DIHYDROANTICAPSIN 7-DEHYDROGENASE"/>
    <property type="match status" value="1"/>
</dbReference>
<dbReference type="AlphaFoldDB" id="A0A1I2I948"/>
<protein>
    <submittedName>
        <fullName evidence="3">NAD(P)-dependent dehydrogenase, short-chain alcohol dehydrogenase family</fullName>
    </submittedName>
</protein>
<dbReference type="GO" id="GO:0016491">
    <property type="term" value="F:oxidoreductase activity"/>
    <property type="evidence" value="ECO:0007669"/>
    <property type="project" value="UniProtKB-KW"/>
</dbReference>
<dbReference type="PRINTS" id="PR00081">
    <property type="entry name" value="GDHRDH"/>
</dbReference>
<name>A0A1I2I948_9ACTN</name>
<organism evidence="3 4">
    <name type="scientific">Actinoplanes philippinensis</name>
    <dbReference type="NCBI Taxonomy" id="35752"/>
    <lineage>
        <taxon>Bacteria</taxon>
        <taxon>Bacillati</taxon>
        <taxon>Actinomycetota</taxon>
        <taxon>Actinomycetes</taxon>
        <taxon>Micromonosporales</taxon>
        <taxon>Micromonosporaceae</taxon>
        <taxon>Actinoplanes</taxon>
    </lineage>
</organism>